<evidence type="ECO:0000256" key="2">
    <source>
        <dbReference type="ARBA" id="ARBA00022475"/>
    </source>
</evidence>
<dbReference type="Proteomes" id="UP000238261">
    <property type="component" value="Unassembled WGS sequence"/>
</dbReference>
<feature type="domain" description="MASE1" evidence="7">
    <location>
        <begin position="10"/>
        <end position="279"/>
    </location>
</feature>
<keyword evidence="8" id="KW-0808">Transferase</keyword>
<name>A0A2S7ETX8_9XANT</name>
<dbReference type="EMBL" id="MDEG01000013">
    <property type="protein sequence ID" value="PPU96612.1"/>
    <property type="molecule type" value="Genomic_DNA"/>
</dbReference>
<keyword evidence="4 6" id="KW-1133">Transmembrane helix</keyword>
<keyword evidence="5 6" id="KW-0472">Membrane</keyword>
<organism evidence="8 9">
    <name type="scientific">Xanthomonas hyacinthi</name>
    <dbReference type="NCBI Taxonomy" id="56455"/>
    <lineage>
        <taxon>Bacteria</taxon>
        <taxon>Pseudomonadati</taxon>
        <taxon>Pseudomonadota</taxon>
        <taxon>Gammaproteobacteria</taxon>
        <taxon>Lysobacterales</taxon>
        <taxon>Lysobacteraceae</taxon>
        <taxon>Xanthomonas</taxon>
    </lineage>
</organism>
<dbReference type="RefSeq" id="WP_104558652.1">
    <property type="nucleotide sequence ID" value="NZ_CP043476.1"/>
</dbReference>
<feature type="transmembrane region" description="Helical" evidence="6">
    <location>
        <begin position="110"/>
        <end position="129"/>
    </location>
</feature>
<evidence type="ECO:0000256" key="4">
    <source>
        <dbReference type="ARBA" id="ARBA00022989"/>
    </source>
</evidence>
<reference evidence="9" key="1">
    <citation type="submission" date="2016-08" db="EMBL/GenBank/DDBJ databases">
        <authorList>
            <person name="Merda D."/>
            <person name="Briand M."/>
            <person name="Taghouti G."/>
            <person name="Carrere S."/>
            <person name="Gouzy J."/>
            <person name="Portier P."/>
            <person name="Jacques M.-A."/>
            <person name="Fischer-Le Saux M."/>
        </authorList>
    </citation>
    <scope>NUCLEOTIDE SEQUENCE [LARGE SCALE GENOMIC DNA]</scope>
    <source>
        <strain evidence="9">CFBP1156</strain>
    </source>
</reference>
<protein>
    <submittedName>
        <fullName evidence="8">Histidine kinase</fullName>
    </submittedName>
</protein>
<feature type="transmembrane region" description="Helical" evidence="6">
    <location>
        <begin position="230"/>
        <end position="247"/>
    </location>
</feature>
<dbReference type="OrthoDB" id="6876341at2"/>
<evidence type="ECO:0000256" key="5">
    <source>
        <dbReference type="ARBA" id="ARBA00023136"/>
    </source>
</evidence>
<feature type="transmembrane region" description="Helical" evidence="6">
    <location>
        <begin position="259"/>
        <end position="279"/>
    </location>
</feature>
<evidence type="ECO:0000256" key="6">
    <source>
        <dbReference type="SAM" id="Phobius"/>
    </source>
</evidence>
<proteinExistence type="predicted"/>
<sequence length="503" mass="54707">MATLKKLAGGILLSAGYCALYMLVWRWSVDQWFLPVGLRAAALLFLPYRLWPYLLAGDAAALLILRAPMADAHGVSATWAYASPFLLMPVFALVPLASRLLMPQKSLQNWLPFVALAAALWAAMSNKALNSSLGGPVGDITPDNIIKFWIGNYLGILMFVLPALLWVRRKGKRVMPSDALRRDAAIAVLMVAGIFAMAMVASGSLLRQVTLVLLIAPGVWLTLCHGWRGAAVGVVLADLAVAMSLPLVNFEGAYDAQGFNVQLLIAVAATTLFALGSKISGAFDQARRFGYAEQQALQVAQASYMSAERTLRNRVIEYTDIHAHINKLRRDIAASLKEHGHYAAAMEMNRTGVIQAQLLDDYVAALYPLDIETDGLYGALSSVAFANACDTEVDARLHGESRQLSIGLQLAAYRCVLNAMEILPSASRHRVEARVWTGRGKRGVVVAISADPAVLSGKRSKGVDENDWELASRLKAHDGTCQRRHELKISFLVSEPLERSLTS</sequence>
<keyword evidence="3 6" id="KW-0812">Transmembrane</keyword>
<dbReference type="GO" id="GO:0005886">
    <property type="term" value="C:plasma membrane"/>
    <property type="evidence" value="ECO:0007669"/>
    <property type="project" value="UniProtKB-SubCell"/>
</dbReference>
<evidence type="ECO:0000256" key="3">
    <source>
        <dbReference type="ARBA" id="ARBA00022692"/>
    </source>
</evidence>
<feature type="transmembrane region" description="Helical" evidence="6">
    <location>
        <begin position="179"/>
        <end position="199"/>
    </location>
</feature>
<comment type="subcellular location">
    <subcellularLocation>
        <location evidence="1">Cell membrane</location>
        <topology evidence="1">Multi-pass membrane protein</topology>
    </subcellularLocation>
</comment>
<evidence type="ECO:0000256" key="1">
    <source>
        <dbReference type="ARBA" id="ARBA00004651"/>
    </source>
</evidence>
<evidence type="ECO:0000259" key="7">
    <source>
        <dbReference type="Pfam" id="PF05231"/>
    </source>
</evidence>
<dbReference type="GO" id="GO:0016301">
    <property type="term" value="F:kinase activity"/>
    <property type="evidence" value="ECO:0007669"/>
    <property type="project" value="UniProtKB-KW"/>
</dbReference>
<evidence type="ECO:0000313" key="8">
    <source>
        <dbReference type="EMBL" id="PPU96612.1"/>
    </source>
</evidence>
<dbReference type="Pfam" id="PF05231">
    <property type="entry name" value="MASE1"/>
    <property type="match status" value="1"/>
</dbReference>
<dbReference type="InterPro" id="IPR007895">
    <property type="entry name" value="MASE1"/>
</dbReference>
<gene>
    <name evidence="8" type="ORF">XhyaCFBP1156_13990</name>
</gene>
<feature type="transmembrane region" description="Helical" evidence="6">
    <location>
        <begin position="6"/>
        <end position="25"/>
    </location>
</feature>
<feature type="transmembrane region" description="Helical" evidence="6">
    <location>
        <begin position="79"/>
        <end position="98"/>
    </location>
</feature>
<keyword evidence="9" id="KW-1185">Reference proteome</keyword>
<dbReference type="AlphaFoldDB" id="A0A2S7ETX8"/>
<accession>A0A2S7ETX8</accession>
<evidence type="ECO:0000313" key="9">
    <source>
        <dbReference type="Proteomes" id="UP000238261"/>
    </source>
</evidence>
<comment type="caution">
    <text evidence="8">The sequence shown here is derived from an EMBL/GenBank/DDBJ whole genome shotgun (WGS) entry which is preliminary data.</text>
</comment>
<keyword evidence="2" id="KW-1003">Cell membrane</keyword>
<keyword evidence="8" id="KW-0418">Kinase</keyword>
<feature type="transmembrane region" description="Helical" evidence="6">
    <location>
        <begin position="149"/>
        <end position="167"/>
    </location>
</feature>